<evidence type="ECO:0000313" key="2">
    <source>
        <dbReference type="Proteomes" id="UP000664277"/>
    </source>
</evidence>
<comment type="caution">
    <text evidence="1">The sequence shown here is derived from an EMBL/GenBank/DDBJ whole genome shotgun (WGS) entry which is preliminary data.</text>
</comment>
<dbReference type="GO" id="GO:0008168">
    <property type="term" value="F:methyltransferase activity"/>
    <property type="evidence" value="ECO:0007669"/>
    <property type="project" value="UniProtKB-KW"/>
</dbReference>
<dbReference type="SUPFAM" id="SSF53335">
    <property type="entry name" value="S-adenosyl-L-methionine-dependent methyltransferases"/>
    <property type="match status" value="1"/>
</dbReference>
<dbReference type="Gene3D" id="3.40.50.150">
    <property type="entry name" value="Vaccinia Virus protein VP39"/>
    <property type="match status" value="1"/>
</dbReference>
<dbReference type="EMBL" id="JAFLCK010000005">
    <property type="protein sequence ID" value="MBN8659817.1"/>
    <property type="molecule type" value="Genomic_DNA"/>
</dbReference>
<sequence>MFDLFDWQSDHMRFGELLFRLEHYRNDHWKLGDAYFRLYKVKELYEQYQTFFERKPNFQAKNIVEIGMWDGGSLAILNEVFLPSKLVGIDFQAQRGDSDYFKQYIARHKLEKRVRTYWGTDQGDVAKLDAILKSEFEEPLDLVMDDASHLYEPSKISFEKIFPLLREGGLYIIEDWAWLHWPEFDRDPYFAGRTGLTQLVFEIVEMIGSARGTPPAVLTVFPGFVVIEKTSLDLRSDKPFRLEDHICRRPVAKFAPPARLRELD</sequence>
<gene>
    <name evidence="1" type="ORF">J0M35_05605</name>
</gene>
<keyword evidence="1" id="KW-0808">Transferase</keyword>
<keyword evidence="1" id="KW-0489">Methyltransferase</keyword>
<proteinExistence type="predicted"/>
<evidence type="ECO:0000313" key="1">
    <source>
        <dbReference type="EMBL" id="MBN8659817.1"/>
    </source>
</evidence>
<name>A0A8J7PEK5_9BACT</name>
<reference evidence="1" key="1">
    <citation type="submission" date="2021-02" db="EMBL/GenBank/DDBJ databases">
        <title>Genome-Resolved Metagenomics of a Microbial Community Performing Photosynthetic Biological Nutrient Removal.</title>
        <authorList>
            <person name="Mcdaniel E.A."/>
        </authorList>
    </citation>
    <scope>NUCLEOTIDE SEQUENCE</scope>
    <source>
        <strain evidence="1">UWPOB_OBS1</strain>
    </source>
</reference>
<dbReference type="InterPro" id="IPR029063">
    <property type="entry name" value="SAM-dependent_MTases_sf"/>
</dbReference>
<dbReference type="AlphaFoldDB" id="A0A8J7PEK5"/>
<dbReference type="Pfam" id="PF13578">
    <property type="entry name" value="Methyltransf_24"/>
    <property type="match status" value="1"/>
</dbReference>
<accession>A0A8J7PEK5</accession>
<dbReference type="GO" id="GO:0032259">
    <property type="term" value="P:methylation"/>
    <property type="evidence" value="ECO:0007669"/>
    <property type="project" value="UniProtKB-KW"/>
</dbReference>
<dbReference type="Proteomes" id="UP000664277">
    <property type="component" value="Unassembled WGS sequence"/>
</dbReference>
<protein>
    <submittedName>
        <fullName evidence="1">Class I SAM-dependent methyltransferase</fullName>
    </submittedName>
</protein>
<organism evidence="1 2">
    <name type="scientific">Candidatus Obscuribacter phosphatis</name>
    <dbReference type="NCBI Taxonomy" id="1906157"/>
    <lineage>
        <taxon>Bacteria</taxon>
        <taxon>Bacillati</taxon>
        <taxon>Candidatus Melainabacteria</taxon>
        <taxon>Candidatus Obscuribacterales</taxon>
        <taxon>Candidatus Obscuribacteraceae</taxon>
        <taxon>Candidatus Obscuribacter</taxon>
    </lineage>
</organism>